<dbReference type="PANTHER" id="PTHR45624">
    <property type="entry name" value="MITOCHONDRIAL BASIC AMINO ACIDS TRANSPORTER-RELATED"/>
    <property type="match status" value="1"/>
</dbReference>
<keyword evidence="5" id="KW-0677">Repeat</keyword>
<reference evidence="11" key="1">
    <citation type="journal article" date="2023" name="Mol. Biol. Evol.">
        <title>Third-Generation Sequencing Reveals the Adaptive Role of the Epigenome in Three Deep-Sea Polychaetes.</title>
        <authorList>
            <person name="Perez M."/>
            <person name="Aroh O."/>
            <person name="Sun Y."/>
            <person name="Lan Y."/>
            <person name="Juniper S.K."/>
            <person name="Young C.R."/>
            <person name="Angers B."/>
            <person name="Qian P.Y."/>
        </authorList>
    </citation>
    <scope>NUCLEOTIDE SEQUENCE</scope>
    <source>
        <strain evidence="11">R07B-5</strain>
    </source>
</reference>
<organism evidence="11 12">
    <name type="scientific">Ridgeia piscesae</name>
    <name type="common">Tubeworm</name>
    <dbReference type="NCBI Taxonomy" id="27915"/>
    <lineage>
        <taxon>Eukaryota</taxon>
        <taxon>Metazoa</taxon>
        <taxon>Spiralia</taxon>
        <taxon>Lophotrochozoa</taxon>
        <taxon>Annelida</taxon>
        <taxon>Polychaeta</taxon>
        <taxon>Sedentaria</taxon>
        <taxon>Canalipalpata</taxon>
        <taxon>Sabellida</taxon>
        <taxon>Siboglinidae</taxon>
        <taxon>Ridgeia</taxon>
    </lineage>
</organism>
<evidence type="ECO:0000313" key="12">
    <source>
        <dbReference type="Proteomes" id="UP001209878"/>
    </source>
</evidence>
<evidence type="ECO:0000256" key="4">
    <source>
        <dbReference type="ARBA" id="ARBA00022692"/>
    </source>
</evidence>
<dbReference type="GO" id="GO:0000064">
    <property type="term" value="F:L-ornithine transmembrane transporter activity"/>
    <property type="evidence" value="ECO:0007669"/>
    <property type="project" value="TreeGrafter"/>
</dbReference>
<dbReference type="PANTHER" id="PTHR45624:SF12">
    <property type="entry name" value="MITOCHONDRIAL ORNITHINE TRANSPORTER 1"/>
    <property type="match status" value="1"/>
</dbReference>
<protein>
    <recommendedName>
        <fullName evidence="13">Mitochondrial ornithine transporter 1</fullName>
    </recommendedName>
</protein>
<evidence type="ECO:0000256" key="5">
    <source>
        <dbReference type="ARBA" id="ARBA00022737"/>
    </source>
</evidence>
<evidence type="ECO:0000256" key="10">
    <source>
        <dbReference type="RuleBase" id="RU000488"/>
    </source>
</evidence>
<keyword evidence="7" id="KW-0496">Mitochondrion</keyword>
<accession>A0AAD9NYI7</accession>
<evidence type="ECO:0000256" key="1">
    <source>
        <dbReference type="ARBA" id="ARBA00004225"/>
    </source>
</evidence>
<feature type="repeat" description="Solcar" evidence="9">
    <location>
        <begin position="11"/>
        <end position="96"/>
    </location>
</feature>
<evidence type="ECO:0000256" key="2">
    <source>
        <dbReference type="ARBA" id="ARBA00006375"/>
    </source>
</evidence>
<dbReference type="InterPro" id="IPR050567">
    <property type="entry name" value="Mitochondrial_Carrier"/>
</dbReference>
<dbReference type="Gene3D" id="1.50.40.10">
    <property type="entry name" value="Mitochondrial carrier domain"/>
    <property type="match status" value="1"/>
</dbReference>
<dbReference type="Pfam" id="PF00153">
    <property type="entry name" value="Mito_carr"/>
    <property type="match status" value="3"/>
</dbReference>
<feature type="repeat" description="Solcar" evidence="9">
    <location>
        <begin position="221"/>
        <end position="308"/>
    </location>
</feature>
<sequence>MEVAEKKNHYVEAVVDFTAGVLGGATSVYIGQPLDTVKVKMQTFPTLYKNALQCFMSTVRQEGIAHGLYAGTVPSLMAQVSENAVLFMAYGVCQKLVTSVSGKTSVDSLSVVQNGLAGSCAAVFSSLVLCPTELVKCRMQAMREMALTGQLEDAMLRKSHLHHMSAWSLTRDILHEEGVVGLFRGLVPTFAREVPGYFFFFGGYEISRALLTPPGKSKDDLGPIQTMVCGGLGGVSLWLAIFPTDVIKSRVQVQVNSNKPRLSFIPMVLAIMREEGVRALYKGLGPTILRTFPATGGLFLAYETTKKVLLPS</sequence>
<comment type="subcellular location">
    <subcellularLocation>
        <location evidence="1">Mitochondrion membrane</location>
        <topology evidence="1">Multi-pass membrane protein</topology>
    </subcellularLocation>
</comment>
<dbReference type="GO" id="GO:1990575">
    <property type="term" value="P:mitochondrial L-ornithine transmembrane transport"/>
    <property type="evidence" value="ECO:0007669"/>
    <property type="project" value="TreeGrafter"/>
</dbReference>
<evidence type="ECO:0000256" key="3">
    <source>
        <dbReference type="ARBA" id="ARBA00022448"/>
    </source>
</evidence>
<gene>
    <name evidence="11" type="ORF">NP493_253g00002</name>
</gene>
<feature type="repeat" description="Solcar" evidence="9">
    <location>
        <begin position="109"/>
        <end position="210"/>
    </location>
</feature>
<keyword evidence="12" id="KW-1185">Reference proteome</keyword>
<dbReference type="InterPro" id="IPR018108">
    <property type="entry name" value="MCP_transmembrane"/>
</dbReference>
<dbReference type="Proteomes" id="UP001209878">
    <property type="component" value="Unassembled WGS sequence"/>
</dbReference>
<dbReference type="SUPFAM" id="SSF103506">
    <property type="entry name" value="Mitochondrial carrier"/>
    <property type="match status" value="1"/>
</dbReference>
<comment type="caution">
    <text evidence="11">The sequence shown here is derived from an EMBL/GenBank/DDBJ whole genome shotgun (WGS) entry which is preliminary data.</text>
</comment>
<dbReference type="InterPro" id="IPR023395">
    <property type="entry name" value="MCP_dom_sf"/>
</dbReference>
<dbReference type="GO" id="GO:0031966">
    <property type="term" value="C:mitochondrial membrane"/>
    <property type="evidence" value="ECO:0007669"/>
    <property type="project" value="UniProtKB-SubCell"/>
</dbReference>
<evidence type="ECO:0000256" key="9">
    <source>
        <dbReference type="PROSITE-ProRule" id="PRU00282"/>
    </source>
</evidence>
<evidence type="ECO:0000256" key="7">
    <source>
        <dbReference type="ARBA" id="ARBA00023128"/>
    </source>
</evidence>
<comment type="similarity">
    <text evidence="2 10">Belongs to the mitochondrial carrier (TC 2.A.29) family.</text>
</comment>
<keyword evidence="6" id="KW-1133">Transmembrane helix</keyword>
<dbReference type="PROSITE" id="PS50920">
    <property type="entry name" value="SOLCAR"/>
    <property type="match status" value="3"/>
</dbReference>
<proteinExistence type="inferred from homology"/>
<evidence type="ECO:0000256" key="8">
    <source>
        <dbReference type="ARBA" id="ARBA00023136"/>
    </source>
</evidence>
<keyword evidence="4 9" id="KW-0812">Transmembrane</keyword>
<dbReference type="FunFam" id="1.50.40.10:FF:000146">
    <property type="entry name" value="Uncharacterized protein, isoform B"/>
    <property type="match status" value="1"/>
</dbReference>
<keyword evidence="8 9" id="KW-0472">Membrane</keyword>
<evidence type="ECO:0000313" key="11">
    <source>
        <dbReference type="EMBL" id="KAK2184765.1"/>
    </source>
</evidence>
<dbReference type="EMBL" id="JAODUO010000253">
    <property type="protein sequence ID" value="KAK2184765.1"/>
    <property type="molecule type" value="Genomic_DNA"/>
</dbReference>
<evidence type="ECO:0008006" key="13">
    <source>
        <dbReference type="Google" id="ProtNLM"/>
    </source>
</evidence>
<dbReference type="AlphaFoldDB" id="A0AAD9NYI7"/>
<name>A0AAD9NYI7_RIDPI</name>
<evidence type="ECO:0000256" key="6">
    <source>
        <dbReference type="ARBA" id="ARBA00022989"/>
    </source>
</evidence>
<keyword evidence="3 10" id="KW-0813">Transport</keyword>